<dbReference type="AlphaFoldDB" id="A0A8X6FYC9"/>
<keyword evidence="4 5" id="KW-0472">Membrane</keyword>
<feature type="domain" description="Fatty acid hydroxylase" evidence="6">
    <location>
        <begin position="135"/>
        <end position="259"/>
    </location>
</feature>
<gene>
    <name evidence="7" type="primary">FAXDC2</name>
    <name evidence="7" type="ORF">TNCT_319661</name>
</gene>
<evidence type="ECO:0000256" key="5">
    <source>
        <dbReference type="SAM" id="Phobius"/>
    </source>
</evidence>
<keyword evidence="2 5" id="KW-0812">Transmembrane</keyword>
<dbReference type="InterPro" id="IPR050307">
    <property type="entry name" value="Sterol_Desaturase_Related"/>
</dbReference>
<dbReference type="OrthoDB" id="6480479at2759"/>
<evidence type="ECO:0000256" key="3">
    <source>
        <dbReference type="ARBA" id="ARBA00022989"/>
    </source>
</evidence>
<dbReference type="GO" id="GO:0016491">
    <property type="term" value="F:oxidoreductase activity"/>
    <property type="evidence" value="ECO:0007669"/>
    <property type="project" value="InterPro"/>
</dbReference>
<dbReference type="EMBL" id="BMAO01003957">
    <property type="protein sequence ID" value="GFQ91272.1"/>
    <property type="molecule type" value="Genomic_DNA"/>
</dbReference>
<protein>
    <submittedName>
        <fullName evidence="7">Fatty acid hydroxylase domain-containing protein 2</fullName>
    </submittedName>
</protein>
<reference evidence="7" key="1">
    <citation type="submission" date="2020-07" db="EMBL/GenBank/DDBJ databases">
        <title>Multicomponent nature underlies the extraordinary mechanical properties of spider dragline silk.</title>
        <authorList>
            <person name="Kono N."/>
            <person name="Nakamura H."/>
            <person name="Mori M."/>
            <person name="Yoshida Y."/>
            <person name="Ohtoshi R."/>
            <person name="Malay A.D."/>
            <person name="Moran D.A.P."/>
            <person name="Tomita M."/>
            <person name="Numata K."/>
            <person name="Arakawa K."/>
        </authorList>
    </citation>
    <scope>NUCLEOTIDE SEQUENCE</scope>
</reference>
<comment type="subcellular location">
    <subcellularLocation>
        <location evidence="1">Membrane</location>
    </subcellularLocation>
</comment>
<dbReference type="Pfam" id="PF04116">
    <property type="entry name" value="FA_hydroxylase"/>
    <property type="match status" value="1"/>
</dbReference>
<dbReference type="InterPro" id="IPR006694">
    <property type="entry name" value="Fatty_acid_hydroxylase"/>
</dbReference>
<dbReference type="Proteomes" id="UP000887116">
    <property type="component" value="Unassembled WGS sequence"/>
</dbReference>
<keyword evidence="8" id="KW-1185">Reference proteome</keyword>
<dbReference type="GO" id="GO:0016020">
    <property type="term" value="C:membrane"/>
    <property type="evidence" value="ECO:0007669"/>
    <property type="project" value="UniProtKB-SubCell"/>
</dbReference>
<dbReference type="GO" id="GO:0008610">
    <property type="term" value="P:lipid biosynthetic process"/>
    <property type="evidence" value="ECO:0007669"/>
    <property type="project" value="InterPro"/>
</dbReference>
<name>A0A8X6FYC9_TRICU</name>
<comment type="caution">
    <text evidence="7">The sequence shown here is derived from an EMBL/GenBank/DDBJ whole genome shotgun (WGS) entry which is preliminary data.</text>
</comment>
<accession>A0A8X6FYC9</accession>
<feature type="transmembrane region" description="Helical" evidence="5">
    <location>
        <begin position="96"/>
        <end position="118"/>
    </location>
</feature>
<evidence type="ECO:0000256" key="2">
    <source>
        <dbReference type="ARBA" id="ARBA00022692"/>
    </source>
</evidence>
<organism evidence="7 8">
    <name type="scientific">Trichonephila clavata</name>
    <name type="common">Joro spider</name>
    <name type="synonym">Nephila clavata</name>
    <dbReference type="NCBI Taxonomy" id="2740835"/>
    <lineage>
        <taxon>Eukaryota</taxon>
        <taxon>Metazoa</taxon>
        <taxon>Ecdysozoa</taxon>
        <taxon>Arthropoda</taxon>
        <taxon>Chelicerata</taxon>
        <taxon>Arachnida</taxon>
        <taxon>Araneae</taxon>
        <taxon>Araneomorphae</taxon>
        <taxon>Entelegynae</taxon>
        <taxon>Araneoidea</taxon>
        <taxon>Nephilidae</taxon>
        <taxon>Trichonephila</taxon>
    </lineage>
</organism>
<keyword evidence="3 5" id="KW-1133">Transmembrane helix</keyword>
<feature type="transmembrane region" description="Helical" evidence="5">
    <location>
        <begin position="130"/>
        <end position="148"/>
    </location>
</feature>
<evidence type="ECO:0000256" key="4">
    <source>
        <dbReference type="ARBA" id="ARBA00023136"/>
    </source>
</evidence>
<feature type="transmembrane region" description="Helical" evidence="5">
    <location>
        <begin position="36"/>
        <end position="61"/>
    </location>
</feature>
<sequence>MNLVKMILNFQYYWEASGDFLQKEWNSVYELFGSDFALAVWGTFVVTTLFYWIVGLGYTIVDLTGKPEFLQTYKIQKNADYPVSFSKVLKVTLQVIINQLIFIPCAVLFYYLMVWRGYDSGKTLPTFHRLTFEIAFHIIVNEIIFYYVHRILHLPFVYKYIHKRHHEWSAPIAITAIYGHPLEHISANIVSVLSSFLILGSHMSVCWLWLCVAIFFTVNNHSGYQFPLMSSSPKFHDYHHMKFDQNYGLLGILDWMHGTDLSYRKRKEY</sequence>
<dbReference type="PANTHER" id="PTHR11863">
    <property type="entry name" value="STEROL DESATURASE"/>
    <property type="match status" value="1"/>
</dbReference>
<feature type="transmembrane region" description="Helical" evidence="5">
    <location>
        <begin position="196"/>
        <end position="218"/>
    </location>
</feature>
<proteinExistence type="predicted"/>
<evidence type="ECO:0000256" key="1">
    <source>
        <dbReference type="ARBA" id="ARBA00004370"/>
    </source>
</evidence>
<evidence type="ECO:0000259" key="6">
    <source>
        <dbReference type="Pfam" id="PF04116"/>
    </source>
</evidence>
<dbReference type="GO" id="GO:0005506">
    <property type="term" value="F:iron ion binding"/>
    <property type="evidence" value="ECO:0007669"/>
    <property type="project" value="InterPro"/>
</dbReference>
<evidence type="ECO:0000313" key="7">
    <source>
        <dbReference type="EMBL" id="GFQ91272.1"/>
    </source>
</evidence>
<evidence type="ECO:0000313" key="8">
    <source>
        <dbReference type="Proteomes" id="UP000887116"/>
    </source>
</evidence>